<feature type="transmembrane region" description="Helical" evidence="1">
    <location>
        <begin position="40"/>
        <end position="58"/>
    </location>
</feature>
<keyword evidence="1" id="KW-0812">Transmembrane</keyword>
<evidence type="ECO:0000313" key="2">
    <source>
        <dbReference type="EMBL" id="OGI47227.1"/>
    </source>
</evidence>
<evidence type="ECO:0000313" key="3">
    <source>
        <dbReference type="Proteomes" id="UP000176484"/>
    </source>
</evidence>
<protein>
    <submittedName>
        <fullName evidence="2">Uncharacterized protein</fullName>
    </submittedName>
</protein>
<evidence type="ECO:0000256" key="1">
    <source>
        <dbReference type="SAM" id="Phobius"/>
    </source>
</evidence>
<keyword evidence="1" id="KW-0472">Membrane</keyword>
<accession>A0A1F6TQ13</accession>
<sequence>MQDKLTKVFQKAKYNESSILAENVWNTIVAREKRNTQTKFWAFFSLGATSLAGLVPVFKVLSNDLSQSGFYEYSSLIFSDTGLMLSYWKELSFSLAESLPIMSIVFTLSLLFIVFLSIKYVLKQIINNQLTFSGPAVLSF</sequence>
<proteinExistence type="predicted"/>
<dbReference type="EMBL" id="MFTD01000001">
    <property type="protein sequence ID" value="OGI47227.1"/>
    <property type="molecule type" value="Genomic_DNA"/>
</dbReference>
<organism evidence="2 3">
    <name type="scientific">Candidatus Nomurabacteria bacterium GWB1_40_6</name>
    <dbReference type="NCBI Taxonomy" id="1801727"/>
    <lineage>
        <taxon>Bacteria</taxon>
        <taxon>Candidatus Nomuraibacteriota</taxon>
    </lineage>
</organism>
<feature type="transmembrane region" description="Helical" evidence="1">
    <location>
        <begin position="100"/>
        <end position="122"/>
    </location>
</feature>
<keyword evidence="1" id="KW-1133">Transmembrane helix</keyword>
<reference evidence="2 3" key="1">
    <citation type="journal article" date="2016" name="Nat. Commun.">
        <title>Thousands of microbial genomes shed light on interconnected biogeochemical processes in an aquifer system.</title>
        <authorList>
            <person name="Anantharaman K."/>
            <person name="Brown C.T."/>
            <person name="Hug L.A."/>
            <person name="Sharon I."/>
            <person name="Castelle C.J."/>
            <person name="Probst A.J."/>
            <person name="Thomas B.C."/>
            <person name="Singh A."/>
            <person name="Wilkins M.J."/>
            <person name="Karaoz U."/>
            <person name="Brodie E.L."/>
            <person name="Williams K.H."/>
            <person name="Hubbard S.S."/>
            <person name="Banfield J.F."/>
        </authorList>
    </citation>
    <scope>NUCLEOTIDE SEQUENCE [LARGE SCALE GENOMIC DNA]</scope>
</reference>
<gene>
    <name evidence="2" type="ORF">A2121_00530</name>
</gene>
<name>A0A1F6TQ13_9BACT</name>
<comment type="caution">
    <text evidence="2">The sequence shown here is derived from an EMBL/GenBank/DDBJ whole genome shotgun (WGS) entry which is preliminary data.</text>
</comment>
<dbReference type="Proteomes" id="UP000176484">
    <property type="component" value="Unassembled WGS sequence"/>
</dbReference>
<dbReference type="AlphaFoldDB" id="A0A1F6TQ13"/>